<dbReference type="GO" id="GO:0003676">
    <property type="term" value="F:nucleic acid binding"/>
    <property type="evidence" value="ECO:0007669"/>
    <property type="project" value="InterPro"/>
</dbReference>
<dbReference type="Pfam" id="PF13456">
    <property type="entry name" value="RVT_3"/>
    <property type="match status" value="1"/>
</dbReference>
<accession>A0AAW2DXQ6</accession>
<name>A0AAW2DXQ6_9ROSI</name>
<proteinExistence type="predicted"/>
<dbReference type="CDD" id="cd06222">
    <property type="entry name" value="RNase_H_like"/>
    <property type="match status" value="1"/>
</dbReference>
<keyword evidence="3" id="KW-1185">Reference proteome</keyword>
<sequence length="281" mass="32021">MFPICMRFPESAVHALWECEAAKDVWASSLKILQKGVSGLDDFTHLLEYLLDRIELHDMEAVLVQAWQIWNQRNRVVHGGKFHDPRWLINRAKELLEEFRTAQDQMRTESVQQPAHGTWQPPPQSVFKLNFDAAVFSGLNRSGFGAIVRNEKGEVMAVMAAKGPKVFCSEEAELLACKKAIEFAVDAGFLKLVIEGDNSSVIIAVSLLKIDQSLLGNVVGDIQHLIRNLHWIRIDCIRRRGNRVSHVLAQFARNITEDMYWMEDVPPIVREALYKDTNFVV</sequence>
<dbReference type="InterPro" id="IPR036397">
    <property type="entry name" value="RNaseH_sf"/>
</dbReference>
<dbReference type="InterPro" id="IPR044730">
    <property type="entry name" value="RNase_H-like_dom_plant"/>
</dbReference>
<dbReference type="InterPro" id="IPR052929">
    <property type="entry name" value="RNase_H-like_EbsB-rel"/>
</dbReference>
<evidence type="ECO:0000259" key="1">
    <source>
        <dbReference type="Pfam" id="PF13456"/>
    </source>
</evidence>
<evidence type="ECO:0000313" key="2">
    <source>
        <dbReference type="EMBL" id="KAL0015540.1"/>
    </source>
</evidence>
<dbReference type="AlphaFoldDB" id="A0AAW2DXQ6"/>
<dbReference type="SUPFAM" id="SSF53098">
    <property type="entry name" value="Ribonuclease H-like"/>
    <property type="match status" value="1"/>
</dbReference>
<dbReference type="Gene3D" id="3.30.420.10">
    <property type="entry name" value="Ribonuclease H-like superfamily/Ribonuclease H"/>
    <property type="match status" value="1"/>
</dbReference>
<dbReference type="InterPro" id="IPR002156">
    <property type="entry name" value="RNaseH_domain"/>
</dbReference>
<gene>
    <name evidence="2" type="ORF">SO802_002609</name>
</gene>
<protein>
    <recommendedName>
        <fullName evidence="1">RNase H type-1 domain-containing protein</fullName>
    </recommendedName>
</protein>
<dbReference type="PANTHER" id="PTHR47074:SF48">
    <property type="entry name" value="POLYNUCLEOTIDYL TRANSFERASE, RIBONUCLEASE H-LIKE SUPERFAMILY PROTEIN"/>
    <property type="match status" value="1"/>
</dbReference>
<reference evidence="2 3" key="1">
    <citation type="submission" date="2024-01" db="EMBL/GenBank/DDBJ databases">
        <title>A telomere-to-telomere, gap-free genome of sweet tea (Lithocarpus litseifolius).</title>
        <authorList>
            <person name="Zhou J."/>
        </authorList>
    </citation>
    <scope>NUCLEOTIDE SEQUENCE [LARGE SCALE GENOMIC DNA]</scope>
    <source>
        <strain evidence="2">Zhou-2022a</strain>
        <tissue evidence="2">Leaf</tissue>
    </source>
</reference>
<comment type="caution">
    <text evidence="2">The sequence shown here is derived from an EMBL/GenBank/DDBJ whole genome shotgun (WGS) entry which is preliminary data.</text>
</comment>
<feature type="domain" description="RNase H type-1" evidence="1">
    <location>
        <begin position="130"/>
        <end position="252"/>
    </location>
</feature>
<dbReference type="InterPro" id="IPR012337">
    <property type="entry name" value="RNaseH-like_sf"/>
</dbReference>
<organism evidence="2 3">
    <name type="scientific">Lithocarpus litseifolius</name>
    <dbReference type="NCBI Taxonomy" id="425828"/>
    <lineage>
        <taxon>Eukaryota</taxon>
        <taxon>Viridiplantae</taxon>
        <taxon>Streptophyta</taxon>
        <taxon>Embryophyta</taxon>
        <taxon>Tracheophyta</taxon>
        <taxon>Spermatophyta</taxon>
        <taxon>Magnoliopsida</taxon>
        <taxon>eudicotyledons</taxon>
        <taxon>Gunneridae</taxon>
        <taxon>Pentapetalae</taxon>
        <taxon>rosids</taxon>
        <taxon>fabids</taxon>
        <taxon>Fagales</taxon>
        <taxon>Fagaceae</taxon>
        <taxon>Lithocarpus</taxon>
    </lineage>
</organism>
<dbReference type="GO" id="GO:0004523">
    <property type="term" value="F:RNA-DNA hybrid ribonuclease activity"/>
    <property type="evidence" value="ECO:0007669"/>
    <property type="project" value="InterPro"/>
</dbReference>
<dbReference type="PANTHER" id="PTHR47074">
    <property type="entry name" value="BNAC02G40300D PROTEIN"/>
    <property type="match status" value="1"/>
</dbReference>
<dbReference type="EMBL" id="JAZDWU010000001">
    <property type="protein sequence ID" value="KAL0015540.1"/>
    <property type="molecule type" value="Genomic_DNA"/>
</dbReference>
<evidence type="ECO:0000313" key="3">
    <source>
        <dbReference type="Proteomes" id="UP001459277"/>
    </source>
</evidence>
<dbReference type="Proteomes" id="UP001459277">
    <property type="component" value="Unassembled WGS sequence"/>
</dbReference>